<dbReference type="AlphaFoldDB" id="A0A1H3B559"/>
<accession>A0A1H3B559</accession>
<dbReference type="EMBL" id="FNOW01000002">
    <property type="protein sequence ID" value="SDX36925.1"/>
    <property type="molecule type" value="Genomic_DNA"/>
</dbReference>
<dbReference type="OrthoDB" id="5771171at2"/>
<proteinExistence type="predicted"/>
<organism evidence="1 2">
    <name type="scientific">Allochromatium warmingii</name>
    <name type="common">Chromatium warmingii</name>
    <dbReference type="NCBI Taxonomy" id="61595"/>
    <lineage>
        <taxon>Bacteria</taxon>
        <taxon>Pseudomonadati</taxon>
        <taxon>Pseudomonadota</taxon>
        <taxon>Gammaproteobacteria</taxon>
        <taxon>Chromatiales</taxon>
        <taxon>Chromatiaceae</taxon>
        <taxon>Allochromatium</taxon>
    </lineage>
</organism>
<evidence type="ECO:0000313" key="1">
    <source>
        <dbReference type="EMBL" id="SDX36925.1"/>
    </source>
</evidence>
<dbReference type="STRING" id="61595.SAMN05421644_10238"/>
<name>A0A1H3B559_ALLWA</name>
<dbReference type="RefSeq" id="WP_091331584.1">
    <property type="nucleotide sequence ID" value="NZ_FNOW01000002.1"/>
</dbReference>
<dbReference type="SUPFAM" id="SSF46785">
    <property type="entry name" value="Winged helix' DNA-binding domain"/>
    <property type="match status" value="1"/>
</dbReference>
<keyword evidence="2" id="KW-1185">Reference proteome</keyword>
<gene>
    <name evidence="1" type="ORF">SAMN05421644_10238</name>
</gene>
<dbReference type="InterPro" id="IPR036390">
    <property type="entry name" value="WH_DNA-bd_sf"/>
</dbReference>
<reference evidence="2" key="1">
    <citation type="submission" date="2016-10" db="EMBL/GenBank/DDBJ databases">
        <authorList>
            <person name="Varghese N."/>
            <person name="Submissions S."/>
        </authorList>
    </citation>
    <scope>NUCLEOTIDE SEQUENCE [LARGE SCALE GENOMIC DNA]</scope>
    <source>
        <strain evidence="2">DSM 173</strain>
    </source>
</reference>
<dbReference type="Proteomes" id="UP000198672">
    <property type="component" value="Unassembled WGS sequence"/>
</dbReference>
<dbReference type="Pfam" id="PF25212">
    <property type="entry name" value="HVO_A0114"/>
    <property type="match status" value="1"/>
</dbReference>
<protein>
    <submittedName>
        <fullName evidence="1">Predicted transcriptional regulator</fullName>
    </submittedName>
</protein>
<sequence length="125" mass="13966">MTDSILHIHVAEPIADTLAKAAETMEALERGETVTPYFSLGFADMSRLLATLTPQRWQLIRLLREQGPLAIPELAQRLGNETLQTAQDIQTLLDWNLLHQDEDNRISAPYSELVVDVKFPSAKAA</sequence>
<evidence type="ECO:0000313" key="2">
    <source>
        <dbReference type="Proteomes" id="UP000198672"/>
    </source>
</evidence>